<feature type="signal peptide" evidence="2">
    <location>
        <begin position="1"/>
        <end position="25"/>
    </location>
</feature>
<name>A0ABR1GAD0_AURAN</name>
<dbReference type="InterPro" id="IPR005069">
    <property type="entry name" value="Nucl-diP-sugar_transferase"/>
</dbReference>
<evidence type="ECO:0000313" key="4">
    <source>
        <dbReference type="EMBL" id="KAK7250024.1"/>
    </source>
</evidence>
<evidence type="ECO:0000256" key="2">
    <source>
        <dbReference type="SAM" id="SignalP"/>
    </source>
</evidence>
<dbReference type="EMBL" id="JBBJCI010000038">
    <property type="protein sequence ID" value="KAK7250024.1"/>
    <property type="molecule type" value="Genomic_DNA"/>
</dbReference>
<sequence>MAPGLPRLLALLAVAASSASRRSRAVTHLARRDDTSTAQRGEWLAVTCTDATYLRILENWLVGYRRARARAGASRSSPTTPRPSPARRGSSPAGTARPSSRRTGRAAVGGSHAYGSPAFAALMRRRPLQILDALATSGAGVFFTDADAVWTGDPLAIVDKRGYAACDVVVTDQNNGPARRYNPGVLFARNSDGSRRLLDAWAARFDGDSVNLVKFNQAVQKEPTVKVCGLSASSSVLDGRAFKKGRAPSRSRLDAALVVHVNWTPEGLDQKVATLRRLGLWWLDSEPIEGGS</sequence>
<keyword evidence="5" id="KW-1185">Reference proteome</keyword>
<evidence type="ECO:0000259" key="3">
    <source>
        <dbReference type="Pfam" id="PF03407"/>
    </source>
</evidence>
<feature type="region of interest" description="Disordered" evidence="1">
    <location>
        <begin position="71"/>
        <end position="110"/>
    </location>
</feature>
<comment type="caution">
    <text evidence="4">The sequence shown here is derived from an EMBL/GenBank/DDBJ whole genome shotgun (WGS) entry which is preliminary data.</text>
</comment>
<dbReference type="PANTHER" id="PTHR47032:SF1">
    <property type="entry name" value="UDP-D-XYLOSE:L-FUCOSE ALPHA-1,3-D-XYLOSYLTRANSFERASE-RELATED"/>
    <property type="match status" value="1"/>
</dbReference>
<accession>A0ABR1GAD0</accession>
<feature type="domain" description="Nucleotide-diphospho-sugar transferase" evidence="3">
    <location>
        <begin position="111"/>
        <end position="275"/>
    </location>
</feature>
<reference evidence="4 5" key="1">
    <citation type="submission" date="2024-03" db="EMBL/GenBank/DDBJ databases">
        <title>Aureococcus anophagefferens CCMP1851 and Kratosvirus quantuckense: Draft genome of a second virus-susceptible host strain in the model system.</title>
        <authorList>
            <person name="Chase E."/>
            <person name="Truchon A.R."/>
            <person name="Schepens W."/>
            <person name="Wilhelm S.W."/>
        </authorList>
    </citation>
    <scope>NUCLEOTIDE SEQUENCE [LARGE SCALE GENOMIC DNA]</scope>
    <source>
        <strain evidence="4 5">CCMP1851</strain>
    </source>
</reference>
<evidence type="ECO:0000256" key="1">
    <source>
        <dbReference type="SAM" id="MobiDB-lite"/>
    </source>
</evidence>
<dbReference type="Pfam" id="PF03407">
    <property type="entry name" value="Nucleotid_trans"/>
    <property type="match status" value="1"/>
</dbReference>
<gene>
    <name evidence="4" type="ORF">SO694_00006054</name>
</gene>
<organism evidence="4 5">
    <name type="scientific">Aureococcus anophagefferens</name>
    <name type="common">Harmful bloom alga</name>
    <dbReference type="NCBI Taxonomy" id="44056"/>
    <lineage>
        <taxon>Eukaryota</taxon>
        <taxon>Sar</taxon>
        <taxon>Stramenopiles</taxon>
        <taxon>Ochrophyta</taxon>
        <taxon>Pelagophyceae</taxon>
        <taxon>Pelagomonadales</taxon>
        <taxon>Pelagomonadaceae</taxon>
        <taxon>Aureococcus</taxon>
    </lineage>
</organism>
<dbReference type="Proteomes" id="UP001363151">
    <property type="component" value="Unassembled WGS sequence"/>
</dbReference>
<protein>
    <recommendedName>
        <fullName evidence="3">Nucleotide-diphospho-sugar transferase domain-containing protein</fullName>
    </recommendedName>
</protein>
<feature type="chain" id="PRO_5045793191" description="Nucleotide-diphospho-sugar transferase domain-containing protein" evidence="2">
    <location>
        <begin position="26"/>
        <end position="292"/>
    </location>
</feature>
<proteinExistence type="predicted"/>
<evidence type="ECO:0000313" key="5">
    <source>
        <dbReference type="Proteomes" id="UP001363151"/>
    </source>
</evidence>
<dbReference type="InterPro" id="IPR052636">
    <property type="entry name" value="UDP-D-xylose:L-fucose_XylT"/>
</dbReference>
<keyword evidence="2" id="KW-0732">Signal</keyword>
<dbReference type="PANTHER" id="PTHR47032">
    <property type="entry name" value="UDP-D-XYLOSE:L-FUCOSE ALPHA-1,3-D-XYLOSYLTRANSFERASE-RELATED"/>
    <property type="match status" value="1"/>
</dbReference>